<evidence type="ECO:0000313" key="3">
    <source>
        <dbReference type="Proteomes" id="UP000223913"/>
    </source>
</evidence>
<keyword evidence="3" id="KW-1185">Reference proteome</keyword>
<evidence type="ECO:0000313" key="2">
    <source>
        <dbReference type="EMBL" id="PHN00539.1"/>
    </source>
</evidence>
<organism evidence="2 3">
    <name type="scientific">Flavilitoribacter nigricans (strain ATCC 23147 / DSM 23189 / NBRC 102662 / NCIMB 1420 / SS-2)</name>
    <name type="common">Lewinella nigricans</name>
    <dbReference type="NCBI Taxonomy" id="1122177"/>
    <lineage>
        <taxon>Bacteria</taxon>
        <taxon>Pseudomonadati</taxon>
        <taxon>Bacteroidota</taxon>
        <taxon>Saprospiria</taxon>
        <taxon>Saprospirales</taxon>
        <taxon>Lewinellaceae</taxon>
        <taxon>Flavilitoribacter</taxon>
    </lineage>
</organism>
<protein>
    <recommendedName>
        <fullName evidence="1">Phosphoadenosine phosphosulphate reductase domain-containing protein</fullName>
    </recommendedName>
</protein>
<dbReference type="Pfam" id="PF01507">
    <property type="entry name" value="PAPS_reduct"/>
    <property type="match status" value="1"/>
</dbReference>
<dbReference type="Gene3D" id="3.40.50.620">
    <property type="entry name" value="HUPs"/>
    <property type="match status" value="1"/>
</dbReference>
<feature type="domain" description="Phosphoadenosine phosphosulphate reductase" evidence="1">
    <location>
        <begin position="6"/>
        <end position="174"/>
    </location>
</feature>
<accession>A0A2D0MXA6</accession>
<sequence>MRLAWFSAGITSTVACKLALEQFDDVQIYYIETGAHHPDNLRYIADCENWFGQKINIVQNSKGYRDHLDVIEKTGYVNGPTGARCTLELKKEVRRETEKVLQPDNQIFGFEYSKAEINRAIRFKEQNPHTNPIYPLIEKRLTKDECAGLVRMAGIELPEMYKLGYSNNNCIGCVKGKKGYWNKIRQDFPEVFSDMAKAERNAGHACIKEDLPEGGSKPVFLDELEPEQGRIPTAVIPSCGIFCQVDFANLIDPKTEKVMSGEMEICEV</sequence>
<dbReference type="InterPro" id="IPR002500">
    <property type="entry name" value="PAPS_reduct_dom"/>
</dbReference>
<gene>
    <name evidence="2" type="ORF">CRP01_41740</name>
</gene>
<dbReference type="SUPFAM" id="SSF52402">
    <property type="entry name" value="Adenine nucleotide alpha hydrolases-like"/>
    <property type="match status" value="1"/>
</dbReference>
<reference evidence="2 3" key="1">
    <citation type="submission" date="2017-10" db="EMBL/GenBank/DDBJ databases">
        <title>The draft genome sequence of Lewinella nigricans NBRC 102662.</title>
        <authorList>
            <person name="Wang K."/>
        </authorList>
    </citation>
    <scope>NUCLEOTIDE SEQUENCE [LARGE SCALE GENOMIC DNA]</scope>
    <source>
        <strain evidence="2 3">NBRC 102662</strain>
    </source>
</reference>
<dbReference type="InterPro" id="IPR014729">
    <property type="entry name" value="Rossmann-like_a/b/a_fold"/>
</dbReference>
<proteinExistence type="predicted"/>
<name>A0A2D0MXA6_FLAN2</name>
<evidence type="ECO:0000259" key="1">
    <source>
        <dbReference type="Pfam" id="PF01507"/>
    </source>
</evidence>
<dbReference type="AlphaFoldDB" id="A0A2D0MXA6"/>
<dbReference type="EMBL" id="PDUD01000129">
    <property type="protein sequence ID" value="PHN00539.1"/>
    <property type="molecule type" value="Genomic_DNA"/>
</dbReference>
<dbReference type="OrthoDB" id="1032766at2"/>
<dbReference type="PROSITE" id="PS51257">
    <property type="entry name" value="PROKAR_LIPOPROTEIN"/>
    <property type="match status" value="1"/>
</dbReference>
<dbReference type="GO" id="GO:0003824">
    <property type="term" value="F:catalytic activity"/>
    <property type="evidence" value="ECO:0007669"/>
    <property type="project" value="InterPro"/>
</dbReference>
<comment type="caution">
    <text evidence="2">The sequence shown here is derived from an EMBL/GenBank/DDBJ whole genome shotgun (WGS) entry which is preliminary data.</text>
</comment>
<dbReference type="Proteomes" id="UP000223913">
    <property type="component" value="Unassembled WGS sequence"/>
</dbReference>